<gene>
    <name evidence="2" type="ORF">S3_858_0006</name>
</gene>
<evidence type="ECO:0000313" key="2">
    <source>
        <dbReference type="EMBL" id="CBL87155.1"/>
    </source>
</evidence>
<name>F4MM14_9BACT</name>
<evidence type="ECO:0000259" key="1">
    <source>
        <dbReference type="Pfam" id="PF10108"/>
    </source>
</evidence>
<organism evidence="2">
    <name type="scientific">uncultured Sphingobacteriia bacterium</name>
    <dbReference type="NCBI Taxonomy" id="246143"/>
    <lineage>
        <taxon>Bacteria</taxon>
        <taxon>Pseudomonadati</taxon>
        <taxon>Bacteroidota</taxon>
        <taxon>Sphingobacteriia</taxon>
        <taxon>environmental samples</taxon>
    </lineage>
</organism>
<sequence>MKKGMFRDILFLDVETASGVRHYSDLSERLKLLWNKKAQTITKDLALNIEECIQVYDEKAAIYAEFNKIICISVGYLAYDEDEIVLKVKSYFGDNEKEILKEFSSLLNAHYNNLKKYYLCGHNIKEFDCPVICRRMLIHDLELPKLLNLSRKKSWQVRHLIDTLEMWKFGDYKSYISLDLLSAVLNISSPKTNLVGSLVSKVYWEENDIERIKLYCEQDVVTTVSVFLRLVQERKFDYVNFVSI</sequence>
<reference evidence="2" key="1">
    <citation type="submission" date="2010-05" db="EMBL/GenBank/DDBJ databases">
        <authorList>
            <person name="Genoscope - CEA"/>
        </authorList>
    </citation>
    <scope>NUCLEOTIDE SEQUENCE</scope>
</reference>
<dbReference type="EMBL" id="FQ032810">
    <property type="protein sequence ID" value="CBL87155.1"/>
    <property type="molecule type" value="Genomic_DNA"/>
</dbReference>
<dbReference type="InterPro" id="IPR019288">
    <property type="entry name" value="3'-5'_exonuclease_PolB-like"/>
</dbReference>
<protein>
    <submittedName>
        <fullName evidence="2">Protein with similarity to polynucleotidyl transferase</fullName>
    </submittedName>
</protein>
<dbReference type="GO" id="GO:0003676">
    <property type="term" value="F:nucleic acid binding"/>
    <property type="evidence" value="ECO:0007669"/>
    <property type="project" value="InterPro"/>
</dbReference>
<feature type="domain" description="Predicted 3'-5' exonuclease PolB-like" evidence="1">
    <location>
        <begin position="65"/>
        <end position="231"/>
    </location>
</feature>
<dbReference type="AlphaFoldDB" id="F4MM14"/>
<accession>F4MM14</accession>
<dbReference type="Gene3D" id="3.30.420.10">
    <property type="entry name" value="Ribonuclease H-like superfamily/Ribonuclease H"/>
    <property type="match status" value="1"/>
</dbReference>
<keyword evidence="2" id="KW-0808">Transferase</keyword>
<dbReference type="Pfam" id="PF10108">
    <property type="entry name" value="DNA_pol_B_exo2"/>
    <property type="match status" value="1"/>
</dbReference>
<dbReference type="InterPro" id="IPR036397">
    <property type="entry name" value="RNaseH_sf"/>
</dbReference>
<proteinExistence type="predicted"/>
<dbReference type="InterPro" id="IPR012337">
    <property type="entry name" value="RNaseH-like_sf"/>
</dbReference>
<reference evidence="2" key="2">
    <citation type="journal article" date="2012" name="Environ. Microbiol.">
        <title>Genomic content of uncultured Bacteroidetes from contrasting oceanic provinces in the North Atlantic Ocean.</title>
        <authorList>
            <person name="Gomez-Pereira P.R."/>
            <person name="Schuler M."/>
            <person name="Fuchs B.M."/>
            <person name="Bennke C."/>
            <person name="Teeling H."/>
            <person name="Waldmann J."/>
            <person name="Richter M."/>
            <person name="Barbe V."/>
            <person name="Bataille E."/>
            <person name="Glockner F.O."/>
            <person name="Amann R."/>
        </authorList>
    </citation>
    <scope>NUCLEOTIDE SEQUENCE</scope>
</reference>
<dbReference type="GO" id="GO:0016740">
    <property type="term" value="F:transferase activity"/>
    <property type="evidence" value="ECO:0007669"/>
    <property type="project" value="UniProtKB-KW"/>
</dbReference>
<dbReference type="SUPFAM" id="SSF53098">
    <property type="entry name" value="Ribonuclease H-like"/>
    <property type="match status" value="1"/>
</dbReference>